<proteinExistence type="predicted"/>
<gene>
    <name evidence="2" type="ORF">g.2892</name>
</gene>
<protein>
    <submittedName>
        <fullName evidence="2">Uncharacterized protein</fullName>
    </submittedName>
</protein>
<reference evidence="2" key="1">
    <citation type="submission" date="2015-11" db="EMBL/GenBank/DDBJ databases">
        <title>De novo transcriptome assembly of four potential Pierce s Disease insect vectors from Arizona vineyards.</title>
        <authorList>
            <person name="Tassone E.E."/>
        </authorList>
    </citation>
    <scope>NUCLEOTIDE SEQUENCE</scope>
</reference>
<evidence type="ECO:0000313" key="2">
    <source>
        <dbReference type="EMBL" id="JAS87350.1"/>
    </source>
</evidence>
<dbReference type="EMBL" id="GECU01020356">
    <property type="protein sequence ID" value="JAS87350.1"/>
    <property type="molecule type" value="Transcribed_RNA"/>
</dbReference>
<feature type="compositionally biased region" description="Basic and acidic residues" evidence="1">
    <location>
        <begin position="53"/>
        <end position="63"/>
    </location>
</feature>
<feature type="non-terminal residue" evidence="2">
    <location>
        <position position="128"/>
    </location>
</feature>
<sequence>ESTLTKWKSLISTGIPTDEYSSTDLAAETVFSLDKPTTVAHRVRRSPSVPQEVGKHDASQPQKVRSDKIEIFRRETVDLPTPGSLKTKHFPSSRVEVRYAIAPGVRGQVSSNEPKVATIQLQKANSLS</sequence>
<feature type="non-terminal residue" evidence="2">
    <location>
        <position position="1"/>
    </location>
</feature>
<organism evidence="2">
    <name type="scientific">Homalodisca liturata</name>
    <dbReference type="NCBI Taxonomy" id="320908"/>
    <lineage>
        <taxon>Eukaryota</taxon>
        <taxon>Metazoa</taxon>
        <taxon>Ecdysozoa</taxon>
        <taxon>Arthropoda</taxon>
        <taxon>Hexapoda</taxon>
        <taxon>Insecta</taxon>
        <taxon>Pterygota</taxon>
        <taxon>Neoptera</taxon>
        <taxon>Paraneoptera</taxon>
        <taxon>Hemiptera</taxon>
        <taxon>Auchenorrhyncha</taxon>
        <taxon>Membracoidea</taxon>
        <taxon>Cicadellidae</taxon>
        <taxon>Cicadellinae</taxon>
        <taxon>Proconiini</taxon>
        <taxon>Homalodisca</taxon>
    </lineage>
</organism>
<accession>A0A1B6IKA2</accession>
<feature type="region of interest" description="Disordered" evidence="1">
    <location>
        <begin position="43"/>
        <end position="63"/>
    </location>
</feature>
<evidence type="ECO:0000256" key="1">
    <source>
        <dbReference type="SAM" id="MobiDB-lite"/>
    </source>
</evidence>
<name>A0A1B6IKA2_9HEMI</name>
<dbReference type="AlphaFoldDB" id="A0A1B6IKA2"/>